<dbReference type="PANTHER" id="PTHR43531:SF14">
    <property type="entry name" value="METHYL-ACCEPTING CHEMOTAXIS PROTEIN I-RELATED"/>
    <property type="match status" value="1"/>
</dbReference>
<keyword evidence="5" id="KW-0472">Membrane</keyword>
<comment type="similarity">
    <text evidence="3">Belongs to the methyl-accepting chemotaxis (MCP) protein family.</text>
</comment>
<dbReference type="GO" id="GO:0007165">
    <property type="term" value="P:signal transduction"/>
    <property type="evidence" value="ECO:0007669"/>
    <property type="project" value="UniProtKB-KW"/>
</dbReference>
<dbReference type="Proteomes" id="UP000586093">
    <property type="component" value="Unassembled WGS sequence"/>
</dbReference>
<dbReference type="SUPFAM" id="SSF58104">
    <property type="entry name" value="Methyl-accepting chemotaxis protein (MCP) signaling domain"/>
    <property type="match status" value="1"/>
</dbReference>
<dbReference type="Pfam" id="PF00672">
    <property type="entry name" value="HAMP"/>
    <property type="match status" value="1"/>
</dbReference>
<dbReference type="InterPro" id="IPR003660">
    <property type="entry name" value="HAMP_dom"/>
</dbReference>
<evidence type="ECO:0000256" key="2">
    <source>
        <dbReference type="ARBA" id="ARBA00022481"/>
    </source>
</evidence>
<dbReference type="Pfam" id="PF08376">
    <property type="entry name" value="NIT"/>
    <property type="match status" value="1"/>
</dbReference>
<evidence type="ECO:0000313" key="9">
    <source>
        <dbReference type="Proteomes" id="UP000586093"/>
    </source>
</evidence>
<evidence type="ECO:0000259" key="7">
    <source>
        <dbReference type="PROSITE" id="PS50885"/>
    </source>
</evidence>
<keyword evidence="2" id="KW-0488">Methylation</keyword>
<keyword evidence="9" id="KW-1185">Reference proteome</keyword>
<evidence type="ECO:0000256" key="1">
    <source>
        <dbReference type="ARBA" id="ARBA00004370"/>
    </source>
</evidence>
<evidence type="ECO:0000256" key="4">
    <source>
        <dbReference type="PROSITE-ProRule" id="PRU00284"/>
    </source>
</evidence>
<dbReference type="GO" id="GO:0006935">
    <property type="term" value="P:chemotaxis"/>
    <property type="evidence" value="ECO:0007669"/>
    <property type="project" value="InterPro"/>
</dbReference>
<dbReference type="InterPro" id="IPR051310">
    <property type="entry name" value="MCP_chemotaxis"/>
</dbReference>
<dbReference type="InterPro" id="IPR004090">
    <property type="entry name" value="Chemotax_Me-accpt_rcpt"/>
</dbReference>
<name>A0A839HIJ0_9BURK</name>
<evidence type="ECO:0000256" key="5">
    <source>
        <dbReference type="SAM" id="Phobius"/>
    </source>
</evidence>
<dbReference type="PRINTS" id="PR00260">
    <property type="entry name" value="CHEMTRNSDUCR"/>
</dbReference>
<dbReference type="InterPro" id="IPR004089">
    <property type="entry name" value="MCPsignal_dom"/>
</dbReference>
<keyword evidence="5" id="KW-0812">Transmembrane</keyword>
<dbReference type="SMART" id="SM00283">
    <property type="entry name" value="MA"/>
    <property type="match status" value="1"/>
</dbReference>
<dbReference type="GO" id="GO:0005886">
    <property type="term" value="C:plasma membrane"/>
    <property type="evidence" value="ECO:0007669"/>
    <property type="project" value="TreeGrafter"/>
</dbReference>
<protein>
    <submittedName>
        <fullName evidence="8">HAMP domain-containing protein</fullName>
    </submittedName>
</protein>
<dbReference type="PANTHER" id="PTHR43531">
    <property type="entry name" value="PROTEIN ICFG"/>
    <property type="match status" value="1"/>
</dbReference>
<comment type="subcellular location">
    <subcellularLocation>
        <location evidence="1">Membrane</location>
    </subcellularLocation>
</comment>
<organism evidence="8 9">
    <name type="scientific">Aquariibacter albus</name>
    <dbReference type="NCBI Taxonomy" id="2759899"/>
    <lineage>
        <taxon>Bacteria</taxon>
        <taxon>Pseudomonadati</taxon>
        <taxon>Pseudomonadota</taxon>
        <taxon>Betaproteobacteria</taxon>
        <taxon>Burkholderiales</taxon>
        <taxon>Sphaerotilaceae</taxon>
        <taxon>Aquariibacter</taxon>
    </lineage>
</organism>
<evidence type="ECO:0000313" key="8">
    <source>
        <dbReference type="EMBL" id="MBB1162135.1"/>
    </source>
</evidence>
<accession>A0A839HIJ0</accession>
<comment type="caution">
    <text evidence="8">The sequence shown here is derived from an EMBL/GenBank/DDBJ whole genome shotgun (WGS) entry which is preliminary data.</text>
</comment>
<proteinExistence type="inferred from homology"/>
<dbReference type="CDD" id="cd06225">
    <property type="entry name" value="HAMP"/>
    <property type="match status" value="1"/>
</dbReference>
<keyword evidence="5" id="KW-1133">Transmembrane helix</keyword>
<dbReference type="GO" id="GO:0004888">
    <property type="term" value="F:transmembrane signaling receptor activity"/>
    <property type="evidence" value="ECO:0007669"/>
    <property type="project" value="InterPro"/>
</dbReference>
<feature type="domain" description="HAMP" evidence="7">
    <location>
        <begin position="336"/>
        <end position="388"/>
    </location>
</feature>
<dbReference type="SMART" id="SM00304">
    <property type="entry name" value="HAMP"/>
    <property type="match status" value="1"/>
</dbReference>
<reference evidence="8 9" key="1">
    <citation type="submission" date="2020-08" db="EMBL/GenBank/DDBJ databases">
        <title>Aquariorum lacteus gen. nov., sp. nov., a new member of the family Comamonadaceae, isolated from freshwater aquarium.</title>
        <authorList>
            <person name="Chun S.-J."/>
        </authorList>
    </citation>
    <scope>NUCLEOTIDE SEQUENCE [LARGE SCALE GENOMIC DNA]</scope>
    <source>
        <strain evidence="8 9">SJAQ100</strain>
    </source>
</reference>
<dbReference type="PROSITE" id="PS50111">
    <property type="entry name" value="CHEMOTAXIS_TRANSDUC_2"/>
    <property type="match status" value="1"/>
</dbReference>
<dbReference type="AlphaFoldDB" id="A0A839HIJ0"/>
<feature type="transmembrane region" description="Helical" evidence="5">
    <location>
        <begin position="312"/>
        <end position="334"/>
    </location>
</feature>
<evidence type="ECO:0000256" key="3">
    <source>
        <dbReference type="ARBA" id="ARBA00029447"/>
    </source>
</evidence>
<evidence type="ECO:0000259" key="6">
    <source>
        <dbReference type="PROSITE" id="PS50111"/>
    </source>
</evidence>
<dbReference type="Pfam" id="PF00015">
    <property type="entry name" value="MCPsignal"/>
    <property type="match status" value="1"/>
</dbReference>
<sequence length="646" mass="67877">MQFLQNLKIGQKFLLLGILALVMAGIPTVAGLRQALALRDAAQAEADGLAPARAALAVIRLAQQHRGLTQAALSGEGDFERRRSVVNTELLQALATWQDRLAIYPARAEALQAQRRAWQALSAEVAARRLSPADSFPRHTALIADALQLLDGVVDDSTMALDPEAASYYMILGGLGHLPQLSEALGQVRAQGTAALLRGKLEPEVRSRLLVAEGLLRSRAHDADIALDKAARADTAVGEALKPAREAAAARLSATLGLLDRTLAQSDAPQLDPDSFFQRSTQAIDSQFALIDTTLATLDDILRQRVDSANRGVWTVLGLAGAMLLLGSLLVWTVTRQTASAVQRTLDAAAAMARGDLSRRIGLSSRDELGQIARALDAVMDHVGAVIAEVRQGVDAVQTASTQIAAGNQDLSARTEQQASSLQETAASMEQMNGSVRSHADHARHARELASTASGVAREGGAVVQQVVQTMEDIRGSSSRIGEITGVIDGLAFQTNILALNAAVEAARAGEQGRGFAVVAGEVRTLAQRSAQAAREIRGLIADATGKVASGSELVGQAGATMASVVAQVQQVADLMHEMSTANEEQSRGIEQVNTAVALLDQSTQQNAALVEESAAAAESLRQQAVRLSEAAARFVLAPGWAGARS</sequence>
<gene>
    <name evidence="8" type="ORF">H4F90_09090</name>
</gene>
<dbReference type="InterPro" id="IPR013587">
    <property type="entry name" value="Nitrate/nitrite_sensing"/>
</dbReference>
<dbReference type="RefSeq" id="WP_182663739.1">
    <property type="nucleotide sequence ID" value="NZ_JACIVI010000002.1"/>
</dbReference>
<dbReference type="CDD" id="cd11386">
    <property type="entry name" value="MCP_signal"/>
    <property type="match status" value="1"/>
</dbReference>
<dbReference type="Gene3D" id="1.10.287.950">
    <property type="entry name" value="Methyl-accepting chemotaxis protein"/>
    <property type="match status" value="1"/>
</dbReference>
<dbReference type="FunFam" id="1.10.287.950:FF:000001">
    <property type="entry name" value="Methyl-accepting chemotaxis sensory transducer"/>
    <property type="match status" value="1"/>
</dbReference>
<dbReference type="PROSITE" id="PS50885">
    <property type="entry name" value="HAMP"/>
    <property type="match status" value="1"/>
</dbReference>
<dbReference type="EMBL" id="JACIVI010000002">
    <property type="protein sequence ID" value="MBB1162135.1"/>
    <property type="molecule type" value="Genomic_DNA"/>
</dbReference>
<keyword evidence="4" id="KW-0807">Transducer</keyword>
<feature type="domain" description="Methyl-accepting transducer" evidence="6">
    <location>
        <begin position="393"/>
        <end position="622"/>
    </location>
</feature>